<evidence type="ECO:0000256" key="1">
    <source>
        <dbReference type="SAM" id="MobiDB-lite"/>
    </source>
</evidence>
<dbReference type="GO" id="GO:0003887">
    <property type="term" value="F:DNA-directed DNA polymerase activity"/>
    <property type="evidence" value="ECO:0007669"/>
    <property type="project" value="TreeGrafter"/>
</dbReference>
<dbReference type="PANTHER" id="PTHR10267:SF0">
    <property type="entry name" value="DNA POLYMERASE SUBUNIT GAMMA-1"/>
    <property type="match status" value="1"/>
</dbReference>
<accession>A0A0R3SEI9</accession>
<reference evidence="4" key="1">
    <citation type="submission" date="2017-02" db="UniProtKB">
        <authorList>
            <consortium name="WormBaseParasite"/>
        </authorList>
    </citation>
    <scope>IDENTIFICATION</scope>
</reference>
<dbReference type="InterPro" id="IPR002297">
    <property type="entry name" value="DNA-dir_DNA_pol_A_mt"/>
</dbReference>
<reference evidence="2 3" key="2">
    <citation type="submission" date="2018-11" db="EMBL/GenBank/DDBJ databases">
        <authorList>
            <consortium name="Pathogen Informatics"/>
        </authorList>
    </citation>
    <scope>NUCLEOTIDE SEQUENCE [LARGE SCALE GENOMIC DNA]</scope>
</reference>
<dbReference type="EMBL" id="UYSG01000914">
    <property type="protein sequence ID" value="VDL28532.1"/>
    <property type="molecule type" value="Genomic_DNA"/>
</dbReference>
<dbReference type="GO" id="GO:0006264">
    <property type="term" value="P:mitochondrial DNA replication"/>
    <property type="evidence" value="ECO:0007669"/>
    <property type="project" value="TreeGrafter"/>
</dbReference>
<evidence type="ECO:0000313" key="4">
    <source>
        <dbReference type="WBParaSite" id="HDID_0000318601-mRNA-1"/>
    </source>
</evidence>
<dbReference type="GO" id="GO:0008408">
    <property type="term" value="F:3'-5' exonuclease activity"/>
    <property type="evidence" value="ECO:0007669"/>
    <property type="project" value="TreeGrafter"/>
</dbReference>
<dbReference type="GO" id="GO:0003677">
    <property type="term" value="F:DNA binding"/>
    <property type="evidence" value="ECO:0007669"/>
    <property type="project" value="InterPro"/>
</dbReference>
<sequence length="80" mass="8919">MHDLPESVAYFSSVEIDTCLRKDPLNDCKTPSNPEGLETTYGIKKGESLTVSEIIERTGGSMKPFDDKEEGESNFKLNTF</sequence>
<dbReference type="AlphaFoldDB" id="A0A0R3SEI9"/>
<dbReference type="GO" id="GO:0005760">
    <property type="term" value="C:gamma DNA polymerase complex"/>
    <property type="evidence" value="ECO:0007669"/>
    <property type="project" value="InterPro"/>
</dbReference>
<protein>
    <submittedName>
        <fullName evidence="4">DNA-directed DNA polymerase</fullName>
    </submittedName>
</protein>
<proteinExistence type="predicted"/>
<dbReference type="WBParaSite" id="HDID_0000318601-mRNA-1">
    <property type="protein sequence ID" value="HDID_0000318601-mRNA-1"/>
    <property type="gene ID" value="HDID_0000318601"/>
</dbReference>
<organism evidence="4">
    <name type="scientific">Hymenolepis diminuta</name>
    <name type="common">Rat tapeworm</name>
    <dbReference type="NCBI Taxonomy" id="6216"/>
    <lineage>
        <taxon>Eukaryota</taxon>
        <taxon>Metazoa</taxon>
        <taxon>Spiralia</taxon>
        <taxon>Lophotrochozoa</taxon>
        <taxon>Platyhelminthes</taxon>
        <taxon>Cestoda</taxon>
        <taxon>Eucestoda</taxon>
        <taxon>Cyclophyllidea</taxon>
        <taxon>Hymenolepididae</taxon>
        <taxon>Hymenolepis</taxon>
    </lineage>
</organism>
<feature type="region of interest" description="Disordered" evidence="1">
    <location>
        <begin position="60"/>
        <end position="80"/>
    </location>
</feature>
<dbReference type="PANTHER" id="PTHR10267">
    <property type="entry name" value="DNA POLYMERASE SUBUNIT GAMMA-1"/>
    <property type="match status" value="1"/>
</dbReference>
<evidence type="ECO:0000313" key="2">
    <source>
        <dbReference type="EMBL" id="VDL28532.1"/>
    </source>
</evidence>
<gene>
    <name evidence="2" type="ORF">HDID_LOCUS3184</name>
</gene>
<dbReference type="STRING" id="6216.A0A0R3SEI9"/>
<dbReference type="OrthoDB" id="5588663at2759"/>
<dbReference type="Proteomes" id="UP000274504">
    <property type="component" value="Unassembled WGS sequence"/>
</dbReference>
<name>A0A0R3SEI9_HYMDI</name>
<evidence type="ECO:0000313" key="3">
    <source>
        <dbReference type="Proteomes" id="UP000274504"/>
    </source>
</evidence>